<gene>
    <name evidence="2" type="ORF">MNOR_LOCUS16587</name>
</gene>
<evidence type="ECO:0000313" key="2">
    <source>
        <dbReference type="EMBL" id="CAL4099742.1"/>
    </source>
</evidence>
<dbReference type="EMBL" id="CAXKWB010010973">
    <property type="protein sequence ID" value="CAL4099742.1"/>
    <property type="molecule type" value="Genomic_DNA"/>
</dbReference>
<dbReference type="Proteomes" id="UP001497623">
    <property type="component" value="Unassembled WGS sequence"/>
</dbReference>
<keyword evidence="1" id="KW-0812">Transmembrane</keyword>
<feature type="non-terminal residue" evidence="2">
    <location>
        <position position="1"/>
    </location>
</feature>
<feature type="transmembrane region" description="Helical" evidence="1">
    <location>
        <begin position="21"/>
        <end position="39"/>
    </location>
</feature>
<dbReference type="InterPro" id="IPR006631">
    <property type="entry name" value="DM4_12"/>
</dbReference>
<keyword evidence="3" id="KW-1185">Reference proteome</keyword>
<evidence type="ECO:0000313" key="3">
    <source>
        <dbReference type="Proteomes" id="UP001497623"/>
    </source>
</evidence>
<keyword evidence="1" id="KW-0472">Membrane</keyword>
<dbReference type="AlphaFoldDB" id="A0AAV2QT94"/>
<sequence>PQRHREDRALHKVGLHIGLKMRTPFAFILVLALAVNLYVPLLVESAAWGGGGCNNCRRGGLVKKGLALAGGLLLGAHLAKKHSGNSCLTCGGFGGGSGYGGGGYGGGGYGGGGYGGGGYIGGGFVIGGGGGGGGCGYGGCGGGGGGGCGGCGGGCGWCGGRHYGRKRRSLDQVFENEIMEDLYYKISLEDQSQCGLRLVCDLAQKDARKLTEDEALILLPYRGVSANNTNTYFGAYDFAARSGQEGLQCSDLYPLCKKTTQDIMYGDTDLNKEKI</sequence>
<proteinExistence type="predicted"/>
<protein>
    <submittedName>
        <fullName evidence="2">Uncharacterized protein</fullName>
    </submittedName>
</protein>
<accession>A0AAV2QT94</accession>
<name>A0AAV2QT94_MEGNR</name>
<organism evidence="2 3">
    <name type="scientific">Meganyctiphanes norvegica</name>
    <name type="common">Northern krill</name>
    <name type="synonym">Thysanopoda norvegica</name>
    <dbReference type="NCBI Taxonomy" id="48144"/>
    <lineage>
        <taxon>Eukaryota</taxon>
        <taxon>Metazoa</taxon>
        <taxon>Ecdysozoa</taxon>
        <taxon>Arthropoda</taxon>
        <taxon>Crustacea</taxon>
        <taxon>Multicrustacea</taxon>
        <taxon>Malacostraca</taxon>
        <taxon>Eumalacostraca</taxon>
        <taxon>Eucarida</taxon>
        <taxon>Euphausiacea</taxon>
        <taxon>Euphausiidae</taxon>
        <taxon>Meganyctiphanes</taxon>
    </lineage>
</organism>
<reference evidence="2 3" key="1">
    <citation type="submission" date="2024-05" db="EMBL/GenBank/DDBJ databases">
        <authorList>
            <person name="Wallberg A."/>
        </authorList>
    </citation>
    <scope>NUCLEOTIDE SEQUENCE [LARGE SCALE GENOMIC DNA]</scope>
</reference>
<dbReference type="Pfam" id="PF07841">
    <property type="entry name" value="DM4_12"/>
    <property type="match status" value="1"/>
</dbReference>
<keyword evidence="1" id="KW-1133">Transmembrane helix</keyword>
<evidence type="ECO:0000256" key="1">
    <source>
        <dbReference type="SAM" id="Phobius"/>
    </source>
</evidence>
<comment type="caution">
    <text evidence="2">The sequence shown here is derived from an EMBL/GenBank/DDBJ whole genome shotgun (WGS) entry which is preliminary data.</text>
</comment>